<dbReference type="PANTHER" id="PTHR30055:SF148">
    <property type="entry name" value="TETR-FAMILY TRANSCRIPTIONAL REGULATOR"/>
    <property type="match status" value="1"/>
</dbReference>
<feature type="domain" description="HTH tetR-type" evidence="5">
    <location>
        <begin position="9"/>
        <end position="69"/>
    </location>
</feature>
<evidence type="ECO:0000256" key="3">
    <source>
        <dbReference type="ARBA" id="ARBA00023163"/>
    </source>
</evidence>
<dbReference type="PANTHER" id="PTHR30055">
    <property type="entry name" value="HTH-TYPE TRANSCRIPTIONAL REGULATOR RUTR"/>
    <property type="match status" value="1"/>
</dbReference>
<sequence>MVQQRRRGEALKEDIFKVALDILENEGYEAVTFAEVAKRAKTSRSVIYRQWESPFALLYAASISQGFQYGKRSLAQATADQGNLRDDLHFLCDYMVANAKRYPKEFISVVNSEVAKGNSLIDENRHSGNLQAMTTILERARRRGEVVGEFSVRAKLVPFDILRYHLIYSLEDVDEQFVDELVDEVLLPIYQKKPV</sequence>
<protein>
    <submittedName>
        <fullName evidence="6">TetR/AcrR family transcriptional regulator</fullName>
    </submittedName>
</protein>
<dbReference type="InterPro" id="IPR009057">
    <property type="entry name" value="Homeodomain-like_sf"/>
</dbReference>
<dbReference type="SUPFAM" id="SSF46689">
    <property type="entry name" value="Homeodomain-like"/>
    <property type="match status" value="1"/>
</dbReference>
<evidence type="ECO:0000256" key="2">
    <source>
        <dbReference type="ARBA" id="ARBA00023125"/>
    </source>
</evidence>
<feature type="DNA-binding region" description="H-T-H motif" evidence="4">
    <location>
        <begin position="32"/>
        <end position="51"/>
    </location>
</feature>
<evidence type="ECO:0000256" key="4">
    <source>
        <dbReference type="PROSITE-ProRule" id="PRU00335"/>
    </source>
</evidence>
<gene>
    <name evidence="6" type="ORF">ACFO26_09840</name>
</gene>
<dbReference type="RefSeq" id="WP_213536384.1">
    <property type="nucleotide sequence ID" value="NZ_BOVQ01000006.1"/>
</dbReference>
<dbReference type="InterPro" id="IPR050109">
    <property type="entry name" value="HTH-type_TetR-like_transc_reg"/>
</dbReference>
<dbReference type="InterPro" id="IPR001647">
    <property type="entry name" value="HTH_TetR"/>
</dbReference>
<dbReference type="Gene3D" id="1.10.10.60">
    <property type="entry name" value="Homeodomain-like"/>
    <property type="match status" value="1"/>
</dbReference>
<organism evidence="6 7">
    <name type="scientific">Lactococcus nasutitermitis</name>
    <dbReference type="NCBI Taxonomy" id="1652957"/>
    <lineage>
        <taxon>Bacteria</taxon>
        <taxon>Bacillati</taxon>
        <taxon>Bacillota</taxon>
        <taxon>Bacilli</taxon>
        <taxon>Lactobacillales</taxon>
        <taxon>Streptococcaceae</taxon>
        <taxon>Lactococcus</taxon>
    </lineage>
</organism>
<dbReference type="EMBL" id="JBHSGD010000008">
    <property type="protein sequence ID" value="MFC4653204.1"/>
    <property type="molecule type" value="Genomic_DNA"/>
</dbReference>
<keyword evidence="1" id="KW-0805">Transcription regulation</keyword>
<evidence type="ECO:0000313" key="7">
    <source>
        <dbReference type="Proteomes" id="UP001595987"/>
    </source>
</evidence>
<dbReference type="InterPro" id="IPR036271">
    <property type="entry name" value="Tet_transcr_reg_TetR-rel_C_sf"/>
</dbReference>
<keyword evidence="7" id="KW-1185">Reference proteome</keyword>
<accession>A0ABV9JEV6</accession>
<dbReference type="InterPro" id="IPR011075">
    <property type="entry name" value="TetR_C"/>
</dbReference>
<dbReference type="Gene3D" id="1.10.357.10">
    <property type="entry name" value="Tetracycline Repressor, domain 2"/>
    <property type="match status" value="1"/>
</dbReference>
<dbReference type="SUPFAM" id="SSF48498">
    <property type="entry name" value="Tetracyclin repressor-like, C-terminal domain"/>
    <property type="match status" value="1"/>
</dbReference>
<keyword evidence="3" id="KW-0804">Transcription</keyword>
<comment type="caution">
    <text evidence="6">The sequence shown here is derived from an EMBL/GenBank/DDBJ whole genome shotgun (WGS) entry which is preliminary data.</text>
</comment>
<dbReference type="Pfam" id="PF00440">
    <property type="entry name" value="TetR_N"/>
    <property type="match status" value="1"/>
</dbReference>
<evidence type="ECO:0000313" key="6">
    <source>
        <dbReference type="EMBL" id="MFC4653204.1"/>
    </source>
</evidence>
<evidence type="ECO:0000259" key="5">
    <source>
        <dbReference type="PROSITE" id="PS50977"/>
    </source>
</evidence>
<dbReference type="Pfam" id="PF16859">
    <property type="entry name" value="TetR_C_11"/>
    <property type="match status" value="1"/>
</dbReference>
<reference evidence="7" key="1">
    <citation type="journal article" date="2019" name="Int. J. Syst. Evol. Microbiol.">
        <title>The Global Catalogue of Microorganisms (GCM) 10K type strain sequencing project: providing services to taxonomists for standard genome sequencing and annotation.</title>
        <authorList>
            <consortium name="The Broad Institute Genomics Platform"/>
            <consortium name="The Broad Institute Genome Sequencing Center for Infectious Disease"/>
            <person name="Wu L."/>
            <person name="Ma J."/>
        </authorList>
    </citation>
    <scope>NUCLEOTIDE SEQUENCE [LARGE SCALE GENOMIC DNA]</scope>
    <source>
        <strain evidence="7">CCUG 63287</strain>
    </source>
</reference>
<proteinExistence type="predicted"/>
<dbReference type="Proteomes" id="UP001595987">
    <property type="component" value="Unassembled WGS sequence"/>
</dbReference>
<evidence type="ECO:0000256" key="1">
    <source>
        <dbReference type="ARBA" id="ARBA00023015"/>
    </source>
</evidence>
<keyword evidence="2 4" id="KW-0238">DNA-binding</keyword>
<name>A0ABV9JEV6_9LACT</name>
<dbReference type="PROSITE" id="PS50977">
    <property type="entry name" value="HTH_TETR_2"/>
    <property type="match status" value="1"/>
</dbReference>